<feature type="transmembrane region" description="Helical" evidence="1">
    <location>
        <begin position="232"/>
        <end position="252"/>
    </location>
</feature>
<sequence>MLKTISVIGPDARVVAECAAQLRTRVEAKTSSSTAGERFEVVEGAGPERHPDVVVAAVGHATAEDREVARAVAQAMGVVLLWPFGSDAPSSEWADTPGWVWCEDADEVCEWIRELCVDVNEWEVQARRADAERLDRVRIATRLSATRIAQEVLEDAGADRFEYLHAVFMARLRLAVLEQGVVFPALPEAQEDAPARPAAAVGSRASVVLAAAAGLAAGLGLGTMVGRLSGPVVGVIVGVLVTLAVVGARLVMLRSEALKARAAKEDAVLRQHWSAVVTEVVARLEIPPVAPRIRSLAMEAN</sequence>
<evidence type="ECO:0000313" key="3">
    <source>
        <dbReference type="Proteomes" id="UP001146469"/>
    </source>
</evidence>
<dbReference type="Proteomes" id="UP001146469">
    <property type="component" value="Unassembled WGS sequence"/>
</dbReference>
<dbReference type="AlphaFoldDB" id="A0A9X3LLW3"/>
<reference evidence="2" key="1">
    <citation type="submission" date="2022-02" db="EMBL/GenBank/DDBJ databases">
        <title>Corynebacterium sp. from urogenital microbiome.</title>
        <authorList>
            <person name="Cappelli E.A."/>
            <person name="Ribeiro T.G."/>
            <person name="Peixe L."/>
        </authorList>
    </citation>
    <scope>NUCLEOTIDE SEQUENCE</scope>
    <source>
        <strain evidence="2">C8Ua_174</strain>
    </source>
</reference>
<keyword evidence="1" id="KW-1133">Transmembrane helix</keyword>
<evidence type="ECO:0000256" key="1">
    <source>
        <dbReference type="SAM" id="Phobius"/>
    </source>
</evidence>
<dbReference type="EMBL" id="JAKMUT010000009">
    <property type="protein sequence ID" value="MCZ9290411.1"/>
    <property type="molecule type" value="Genomic_DNA"/>
</dbReference>
<keyword evidence="1" id="KW-0812">Transmembrane</keyword>
<organism evidence="2 3">
    <name type="scientific">Corynebacterium evansiae</name>
    <dbReference type="NCBI Taxonomy" id="2913499"/>
    <lineage>
        <taxon>Bacteria</taxon>
        <taxon>Bacillati</taxon>
        <taxon>Actinomycetota</taxon>
        <taxon>Actinomycetes</taxon>
        <taxon>Mycobacteriales</taxon>
        <taxon>Corynebacteriaceae</taxon>
        <taxon>Corynebacterium</taxon>
    </lineage>
</organism>
<gene>
    <name evidence="2" type="ORF">L8V00_09395</name>
</gene>
<feature type="transmembrane region" description="Helical" evidence="1">
    <location>
        <begin position="205"/>
        <end position="226"/>
    </location>
</feature>
<protein>
    <submittedName>
        <fullName evidence="2">Uncharacterized protein</fullName>
    </submittedName>
</protein>
<accession>A0A9X3LLW3</accession>
<dbReference type="RefSeq" id="WP_034968540.1">
    <property type="nucleotide sequence ID" value="NZ_JAKMUT010000009.1"/>
</dbReference>
<keyword evidence="3" id="KW-1185">Reference proteome</keyword>
<keyword evidence="1" id="KW-0472">Membrane</keyword>
<proteinExistence type="predicted"/>
<name>A0A9X3LLW3_9CORY</name>
<comment type="caution">
    <text evidence="2">The sequence shown here is derived from an EMBL/GenBank/DDBJ whole genome shotgun (WGS) entry which is preliminary data.</text>
</comment>
<evidence type="ECO:0000313" key="2">
    <source>
        <dbReference type="EMBL" id="MCZ9290411.1"/>
    </source>
</evidence>